<accession>A0A8J4A4N9</accession>
<evidence type="ECO:0008006" key="3">
    <source>
        <dbReference type="Google" id="ProtNLM"/>
    </source>
</evidence>
<evidence type="ECO:0000313" key="1">
    <source>
        <dbReference type="EMBL" id="GIJ72666.1"/>
    </source>
</evidence>
<evidence type="ECO:0000313" key="2">
    <source>
        <dbReference type="Proteomes" id="UP000635606"/>
    </source>
</evidence>
<dbReference type="InterPro" id="IPR018719">
    <property type="entry name" value="DUF2243_membrane"/>
</dbReference>
<dbReference type="Pfam" id="PF10002">
    <property type="entry name" value="DUF2243"/>
    <property type="match status" value="1"/>
</dbReference>
<protein>
    <recommendedName>
        <fullName evidence="3">DUF2243 domain-containing protein</fullName>
    </recommendedName>
</protein>
<organism evidence="1 2">
    <name type="scientific">Virgisporangium ochraceum</name>
    <dbReference type="NCBI Taxonomy" id="65505"/>
    <lineage>
        <taxon>Bacteria</taxon>
        <taxon>Bacillati</taxon>
        <taxon>Actinomycetota</taxon>
        <taxon>Actinomycetes</taxon>
        <taxon>Micromonosporales</taxon>
        <taxon>Micromonosporaceae</taxon>
        <taxon>Virgisporangium</taxon>
    </lineage>
</organism>
<comment type="caution">
    <text evidence="1">The sequence shown here is derived from an EMBL/GenBank/DDBJ whole genome shotgun (WGS) entry which is preliminary data.</text>
</comment>
<keyword evidence="2" id="KW-1185">Reference proteome</keyword>
<dbReference type="Proteomes" id="UP000635606">
    <property type="component" value="Unassembled WGS sequence"/>
</dbReference>
<name>A0A8J4A4N9_9ACTN</name>
<reference evidence="1" key="1">
    <citation type="submission" date="2021-01" db="EMBL/GenBank/DDBJ databases">
        <title>Whole genome shotgun sequence of Virgisporangium ochraceum NBRC 16418.</title>
        <authorList>
            <person name="Komaki H."/>
            <person name="Tamura T."/>
        </authorList>
    </citation>
    <scope>NUCLEOTIDE SEQUENCE</scope>
    <source>
        <strain evidence="1">NBRC 16418</strain>
    </source>
</reference>
<proteinExistence type="predicted"/>
<gene>
    <name evidence="1" type="ORF">Voc01_075830</name>
</gene>
<sequence>MSSTAPTLTPATGASAATGRTVLSGALLCLGVAAFVDEAVFHQVLHWHHFYDRSTPAIGLVSDGLFYGPAVGV</sequence>
<dbReference type="AlphaFoldDB" id="A0A8J4A4N9"/>
<dbReference type="EMBL" id="BOPH01000104">
    <property type="protein sequence ID" value="GIJ72666.1"/>
    <property type="molecule type" value="Genomic_DNA"/>
</dbReference>